<dbReference type="RefSeq" id="WP_090109276.1">
    <property type="nucleotide sequence ID" value="NZ_FNAT01000001.1"/>
</dbReference>
<evidence type="ECO:0000313" key="3">
    <source>
        <dbReference type="Proteomes" id="UP000198922"/>
    </source>
</evidence>
<protein>
    <recommendedName>
        <fullName evidence="4">Tetratricopeptide repeat-like domain-containing protein</fullName>
    </recommendedName>
</protein>
<proteinExistence type="predicted"/>
<organism evidence="2 3">
    <name type="scientific">Limimaricola pyoseonensis</name>
    <dbReference type="NCBI Taxonomy" id="521013"/>
    <lineage>
        <taxon>Bacteria</taxon>
        <taxon>Pseudomonadati</taxon>
        <taxon>Pseudomonadota</taxon>
        <taxon>Alphaproteobacteria</taxon>
        <taxon>Rhodobacterales</taxon>
        <taxon>Paracoccaceae</taxon>
        <taxon>Limimaricola</taxon>
    </lineage>
</organism>
<accession>A0A1G6ZRL2</accession>
<keyword evidence="1" id="KW-0472">Membrane</keyword>
<evidence type="ECO:0008006" key="4">
    <source>
        <dbReference type="Google" id="ProtNLM"/>
    </source>
</evidence>
<dbReference type="STRING" id="521013.SAMN04488567_0644"/>
<name>A0A1G6ZRL2_9RHOB</name>
<dbReference type="EMBL" id="FNAT01000001">
    <property type="protein sequence ID" value="SDE05189.1"/>
    <property type="molecule type" value="Genomic_DNA"/>
</dbReference>
<dbReference type="OrthoDB" id="7173339at2"/>
<gene>
    <name evidence="2" type="ORF">SAMN04488567_0644</name>
</gene>
<sequence length="227" mass="23639">MSNPDSFIDEVSEEVRRERLFRLMRRYGWIPLTAVVLIVGGAAAWEWRESQAEAAAQARGDAILAALSTSAPEARAAALAEIAGEGEADLVTRLALAAEQQAAGETQAAIGTLDAIAGDGEVPELYRDLAALKALMIDSDRAPEEKLMALEALSAPGAAYAPLAREQIALVHLSQGDTEAALEQLRALLEAAETTAGLRDRAASLMVALGETPEAAVAPDAAAIAGQ</sequence>
<evidence type="ECO:0000313" key="2">
    <source>
        <dbReference type="EMBL" id="SDE05189.1"/>
    </source>
</evidence>
<dbReference type="Proteomes" id="UP000198922">
    <property type="component" value="Unassembled WGS sequence"/>
</dbReference>
<feature type="transmembrane region" description="Helical" evidence="1">
    <location>
        <begin position="27"/>
        <end position="45"/>
    </location>
</feature>
<reference evidence="3" key="1">
    <citation type="submission" date="2016-10" db="EMBL/GenBank/DDBJ databases">
        <authorList>
            <person name="Varghese N."/>
            <person name="Submissions S."/>
        </authorList>
    </citation>
    <scope>NUCLEOTIDE SEQUENCE [LARGE SCALE GENOMIC DNA]</scope>
    <source>
        <strain evidence="3">DSM 21424</strain>
    </source>
</reference>
<dbReference type="AlphaFoldDB" id="A0A1G6ZRL2"/>
<keyword evidence="1" id="KW-0812">Transmembrane</keyword>
<keyword evidence="3" id="KW-1185">Reference proteome</keyword>
<keyword evidence="1" id="KW-1133">Transmembrane helix</keyword>
<evidence type="ECO:0000256" key="1">
    <source>
        <dbReference type="SAM" id="Phobius"/>
    </source>
</evidence>